<accession>A0A0F9P5W5</accession>
<protein>
    <recommendedName>
        <fullName evidence="2">Lipoprotein</fullName>
    </recommendedName>
</protein>
<organism evidence="1">
    <name type="scientific">marine sediment metagenome</name>
    <dbReference type="NCBI Taxonomy" id="412755"/>
    <lineage>
        <taxon>unclassified sequences</taxon>
        <taxon>metagenomes</taxon>
        <taxon>ecological metagenomes</taxon>
    </lineage>
</organism>
<dbReference type="EMBL" id="LAZR01006910">
    <property type="protein sequence ID" value="KKM88817.1"/>
    <property type="molecule type" value="Genomic_DNA"/>
</dbReference>
<gene>
    <name evidence="1" type="ORF">LCGC14_1255020</name>
</gene>
<comment type="caution">
    <text evidence="1">The sequence shown here is derived from an EMBL/GenBank/DDBJ whole genome shotgun (WGS) entry which is preliminary data.</text>
</comment>
<name>A0A0F9P5W5_9ZZZZ</name>
<dbReference type="PROSITE" id="PS51257">
    <property type="entry name" value="PROKAR_LIPOPROTEIN"/>
    <property type="match status" value="1"/>
</dbReference>
<evidence type="ECO:0008006" key="2">
    <source>
        <dbReference type="Google" id="ProtNLM"/>
    </source>
</evidence>
<proteinExistence type="predicted"/>
<evidence type="ECO:0000313" key="1">
    <source>
        <dbReference type="EMBL" id="KKM88817.1"/>
    </source>
</evidence>
<sequence length="215" mass="23305">MRTFLVILSIILSSCATERIEDIRETSTGILEGEGIVLMARSYHTGNKTEASFIKCVSKELGKGDLALRVVPSDEFIDALFPWFEPRTIPFDTKGLPLLMERPGVARKIAEKNVRYVVWVDGDTDKVAGGGSLSCAVGPGGGGCFGFAWWTKDSKYDAAVWDLTTMKSAGSVSTDVTGTSYMPAIIIPIPLISRTKTKACKGLADELKLFINDES</sequence>
<dbReference type="AlphaFoldDB" id="A0A0F9P5W5"/>
<reference evidence="1" key="1">
    <citation type="journal article" date="2015" name="Nature">
        <title>Complex archaea that bridge the gap between prokaryotes and eukaryotes.</title>
        <authorList>
            <person name="Spang A."/>
            <person name="Saw J.H."/>
            <person name="Jorgensen S.L."/>
            <person name="Zaremba-Niedzwiedzka K."/>
            <person name="Martijn J."/>
            <person name="Lind A.E."/>
            <person name="van Eijk R."/>
            <person name="Schleper C."/>
            <person name="Guy L."/>
            <person name="Ettema T.J."/>
        </authorList>
    </citation>
    <scope>NUCLEOTIDE SEQUENCE</scope>
</reference>